<evidence type="ECO:0000256" key="1">
    <source>
        <dbReference type="ARBA" id="ARBA00004141"/>
    </source>
</evidence>
<feature type="transmembrane region" description="Helical" evidence="6">
    <location>
        <begin position="117"/>
        <end position="141"/>
    </location>
</feature>
<dbReference type="InterPro" id="IPR022596">
    <property type="entry name" value="GPR1/2/3_C"/>
</dbReference>
<keyword evidence="2 6" id="KW-0812">Transmembrane</keyword>
<dbReference type="GO" id="GO:0005886">
    <property type="term" value="C:plasma membrane"/>
    <property type="evidence" value="ECO:0007669"/>
    <property type="project" value="TreeGrafter"/>
</dbReference>
<keyword evidence="3 6" id="KW-1133">Transmembrane helix</keyword>
<feature type="transmembrane region" description="Helical" evidence="6">
    <location>
        <begin position="471"/>
        <end position="492"/>
    </location>
</feature>
<evidence type="ECO:0000256" key="4">
    <source>
        <dbReference type="ARBA" id="ARBA00023136"/>
    </source>
</evidence>
<comment type="subcellular location">
    <subcellularLocation>
        <location evidence="1">Membrane</location>
        <topology evidence="1">Multi-pass membrane protein</topology>
    </subcellularLocation>
</comment>
<reference evidence="9 10" key="1">
    <citation type="journal article" date="2018" name="IMA Fungus">
        <title>IMA Genome-F 9: Draft genome sequence of Annulohypoxylon stygium, Aspergillus mulundensis, Berkeleyomyces basicola (syn. Thielaviopsis basicola), Ceratocystis smalleyi, two Cercospora beticola strains, Coleophoma cylindrospora, Fusarium fracticaudum, Phialophora cf. hyalina, and Morchella septimelata.</title>
        <authorList>
            <person name="Wingfield B.D."/>
            <person name="Bills G.F."/>
            <person name="Dong Y."/>
            <person name="Huang W."/>
            <person name="Nel W.J."/>
            <person name="Swalarsk-Parry B.S."/>
            <person name="Vaghefi N."/>
            <person name="Wilken P.M."/>
            <person name="An Z."/>
            <person name="de Beer Z.W."/>
            <person name="De Vos L."/>
            <person name="Chen L."/>
            <person name="Duong T.A."/>
            <person name="Gao Y."/>
            <person name="Hammerbacher A."/>
            <person name="Kikkert J.R."/>
            <person name="Li Y."/>
            <person name="Li H."/>
            <person name="Li K."/>
            <person name="Li Q."/>
            <person name="Liu X."/>
            <person name="Ma X."/>
            <person name="Naidoo K."/>
            <person name="Pethybridge S.J."/>
            <person name="Sun J."/>
            <person name="Steenkamp E.T."/>
            <person name="van der Nest M.A."/>
            <person name="van Wyk S."/>
            <person name="Wingfield M.J."/>
            <person name="Xiong C."/>
            <person name="Yue Q."/>
            <person name="Zhang X."/>
        </authorList>
    </citation>
    <scope>NUCLEOTIDE SEQUENCE [LARGE SCALE GENOMIC DNA]</scope>
    <source>
        <strain evidence="9 10">BP 5553</strain>
    </source>
</reference>
<feature type="transmembrane region" description="Helical" evidence="6">
    <location>
        <begin position="42"/>
        <end position="65"/>
    </location>
</feature>
<dbReference type="Gene3D" id="1.20.1070.10">
    <property type="entry name" value="Rhodopsin 7-helix transmembrane proteins"/>
    <property type="match status" value="1"/>
</dbReference>
<evidence type="ECO:0000256" key="3">
    <source>
        <dbReference type="ARBA" id="ARBA00022989"/>
    </source>
</evidence>
<dbReference type="SUPFAM" id="SSF81321">
    <property type="entry name" value="Family A G protein-coupled receptor-like"/>
    <property type="match status" value="1"/>
</dbReference>
<feature type="transmembrane region" description="Helical" evidence="6">
    <location>
        <begin position="439"/>
        <end position="459"/>
    </location>
</feature>
<dbReference type="OrthoDB" id="5368598at2759"/>
<evidence type="ECO:0000313" key="9">
    <source>
        <dbReference type="EMBL" id="RDL30673.1"/>
    </source>
</evidence>
<evidence type="ECO:0008006" key="11">
    <source>
        <dbReference type="Google" id="ProtNLM"/>
    </source>
</evidence>
<feature type="transmembrane region" description="Helical" evidence="6">
    <location>
        <begin position="196"/>
        <end position="225"/>
    </location>
</feature>
<gene>
    <name evidence="9" type="ORF">BP5553_10018</name>
</gene>
<evidence type="ECO:0000313" key="10">
    <source>
        <dbReference type="Proteomes" id="UP000254866"/>
    </source>
</evidence>
<feature type="transmembrane region" description="Helical" evidence="6">
    <location>
        <begin position="153"/>
        <end position="176"/>
    </location>
</feature>
<dbReference type="Pfam" id="PF11970">
    <property type="entry name" value="GPR_Gpa2_C"/>
    <property type="match status" value="1"/>
</dbReference>
<sequence length="652" mass="72959">MAPFLPFAMGEDQPQIQLHIEARSLGNTTNSSLQLTNAEGTILQTLALVFAALSVASSILAFYWFVKMRRSFRHDLIMLLIQSDMFKALWFMIYPIVAFSQSSLSSNPTFCLVNGFLVSLGIEASDFAVLQIAIHTALYIFKPGKATGEGGLYPYRYISYVLWIVFPLLMASLAFVNGNRAYITEGTYCYLPIRPFWYQLALSWIPRYIIFIVIFVIYVSIYYYVRNKFQGFDKAAREEPIENRHSLDSVKGKLKPPKRSSLPPTPPLFCHGLIPESVNESRYGNGGRDLVTTTDAHRFMWVSFISKDNPHPPAFSSELVNSYADPFRDPPQPSMLTPAKHSSTMPASSPFNSSARSSLAAPTPSRAPSSRDNVLRRSTLDASGSPLTPDASSIHGNSGSSDTSTPGSQLQLFNSRGQNLIDLEMLHTRDKIRRQLRFLFIYPLVYMLMWIIPFVSHVLQYDDRFATNHPFALICANTIFICSQAAVDCWLFSTREKPWRHIPGTDGSFWGSLKFWSGWKGVGKRRSVHHGPGRTREEMVREARQAYQRRDEELAERKVTAVSRSNSITRKTDKDWWDAAKAGGLDDLGGMSPVAEEISNPMDAVQISENSSGGENGETGLEPEAGTRKTRHPSVASSSSSPNDVLSRTHET</sequence>
<evidence type="ECO:0000259" key="8">
    <source>
        <dbReference type="Pfam" id="PF11970"/>
    </source>
</evidence>
<feature type="region of interest" description="Disordered" evidence="5">
    <location>
        <begin position="600"/>
        <end position="652"/>
    </location>
</feature>
<dbReference type="CDD" id="cd00637">
    <property type="entry name" value="7tm_classA_rhodopsin-like"/>
    <property type="match status" value="1"/>
</dbReference>
<dbReference type="InterPro" id="IPR023041">
    <property type="entry name" value="Glucose_rcpt_Git3-like_N"/>
</dbReference>
<feature type="domain" description="Glucose receptor Git3-like N-terminal" evidence="7">
    <location>
        <begin position="43"/>
        <end position="230"/>
    </location>
</feature>
<organism evidence="9 10">
    <name type="scientific">Venustampulla echinocandica</name>
    <dbReference type="NCBI Taxonomy" id="2656787"/>
    <lineage>
        <taxon>Eukaryota</taxon>
        <taxon>Fungi</taxon>
        <taxon>Dikarya</taxon>
        <taxon>Ascomycota</taxon>
        <taxon>Pezizomycotina</taxon>
        <taxon>Leotiomycetes</taxon>
        <taxon>Helotiales</taxon>
        <taxon>Pleuroascaceae</taxon>
        <taxon>Venustampulla</taxon>
    </lineage>
</organism>
<evidence type="ECO:0000259" key="7">
    <source>
        <dbReference type="Pfam" id="PF11710"/>
    </source>
</evidence>
<comment type="caution">
    <text evidence="9">The sequence shown here is derived from an EMBL/GenBank/DDBJ whole genome shotgun (WGS) entry which is preliminary data.</text>
</comment>
<protein>
    <recommendedName>
        <fullName evidence="11">Family A G protein-coupled receptor-like protein</fullName>
    </recommendedName>
</protein>
<dbReference type="EMBL" id="NPIC01000014">
    <property type="protein sequence ID" value="RDL30673.1"/>
    <property type="molecule type" value="Genomic_DNA"/>
</dbReference>
<proteinExistence type="predicted"/>
<feature type="region of interest" description="Disordered" evidence="5">
    <location>
        <begin position="323"/>
        <end position="411"/>
    </location>
</feature>
<evidence type="ECO:0000256" key="2">
    <source>
        <dbReference type="ARBA" id="ARBA00022692"/>
    </source>
</evidence>
<feature type="compositionally biased region" description="Polar residues" evidence="5">
    <location>
        <begin position="380"/>
        <end position="411"/>
    </location>
</feature>
<dbReference type="AlphaFoldDB" id="A0A370TA28"/>
<evidence type="ECO:0000256" key="5">
    <source>
        <dbReference type="SAM" id="MobiDB-lite"/>
    </source>
</evidence>
<feature type="compositionally biased region" description="Low complexity" evidence="5">
    <location>
        <begin position="347"/>
        <end position="360"/>
    </location>
</feature>
<feature type="transmembrane region" description="Helical" evidence="6">
    <location>
        <begin position="77"/>
        <end position="97"/>
    </location>
</feature>
<dbReference type="PANTHER" id="PTHR23112">
    <property type="entry name" value="G PROTEIN-COUPLED RECEPTOR 157-RELATED"/>
    <property type="match status" value="1"/>
</dbReference>
<accession>A0A370TA28</accession>
<dbReference type="PANTHER" id="PTHR23112:SF37">
    <property type="entry name" value="G PROTEIN-COUPLED RECEPTOR GPR1"/>
    <property type="match status" value="1"/>
</dbReference>
<dbReference type="RefSeq" id="XP_031865049.1">
    <property type="nucleotide sequence ID" value="XM_032018641.1"/>
</dbReference>
<dbReference type="Proteomes" id="UP000254866">
    <property type="component" value="Unassembled WGS sequence"/>
</dbReference>
<name>A0A370TA28_9HELO</name>
<dbReference type="STRING" id="2656787.A0A370TA28"/>
<dbReference type="GO" id="GO:0007189">
    <property type="term" value="P:adenylate cyclase-activating G protein-coupled receptor signaling pathway"/>
    <property type="evidence" value="ECO:0007669"/>
    <property type="project" value="TreeGrafter"/>
</dbReference>
<dbReference type="GeneID" id="43602867"/>
<evidence type="ECO:0000256" key="6">
    <source>
        <dbReference type="SAM" id="Phobius"/>
    </source>
</evidence>
<keyword evidence="4 6" id="KW-0472">Membrane</keyword>
<dbReference type="GO" id="GO:0004930">
    <property type="term" value="F:G protein-coupled receptor activity"/>
    <property type="evidence" value="ECO:0007669"/>
    <property type="project" value="TreeGrafter"/>
</dbReference>
<dbReference type="Pfam" id="PF11710">
    <property type="entry name" value="Git3"/>
    <property type="match status" value="1"/>
</dbReference>
<feature type="domain" description="G protein-coupled receptor GPR1/2/3 C-terminal" evidence="8">
    <location>
        <begin position="428"/>
        <end position="501"/>
    </location>
</feature>
<keyword evidence="10" id="KW-1185">Reference proteome</keyword>